<protein>
    <submittedName>
        <fullName evidence="1">Uncharacterized protein</fullName>
    </submittedName>
</protein>
<gene>
    <name evidence="1" type="ORF">COT42_01415</name>
</gene>
<dbReference type="Proteomes" id="UP000231343">
    <property type="component" value="Unassembled WGS sequence"/>
</dbReference>
<reference evidence="1 2" key="1">
    <citation type="submission" date="2017-09" db="EMBL/GenBank/DDBJ databases">
        <title>Depth-based differentiation of microbial function through sediment-hosted aquifers and enrichment of novel symbionts in the deep terrestrial subsurface.</title>
        <authorList>
            <person name="Probst A.J."/>
            <person name="Ladd B."/>
            <person name="Jarett J.K."/>
            <person name="Geller-Mcgrath D.E."/>
            <person name="Sieber C.M."/>
            <person name="Emerson J.B."/>
            <person name="Anantharaman K."/>
            <person name="Thomas B.C."/>
            <person name="Malmstrom R."/>
            <person name="Stieglmeier M."/>
            <person name="Klingl A."/>
            <person name="Woyke T."/>
            <person name="Ryan C.M."/>
            <person name="Banfield J.F."/>
        </authorList>
    </citation>
    <scope>NUCLEOTIDE SEQUENCE [LARGE SCALE GENOMIC DNA]</scope>
    <source>
        <strain evidence="1">CG08_land_8_20_14_0_20_45_16</strain>
    </source>
</reference>
<proteinExistence type="predicted"/>
<dbReference type="EMBL" id="PEYM01000025">
    <property type="protein sequence ID" value="PIS31326.1"/>
    <property type="molecule type" value="Genomic_DNA"/>
</dbReference>
<organism evidence="1 2">
    <name type="scientific">Candidatus Saganbacteria bacterium CG08_land_8_20_14_0_20_45_16</name>
    <dbReference type="NCBI Taxonomy" id="2014293"/>
    <lineage>
        <taxon>Bacteria</taxon>
        <taxon>Bacillati</taxon>
        <taxon>Saganbacteria</taxon>
    </lineage>
</organism>
<accession>A0A2H0Y3D1</accession>
<evidence type="ECO:0000313" key="2">
    <source>
        <dbReference type="Proteomes" id="UP000231343"/>
    </source>
</evidence>
<evidence type="ECO:0000313" key="1">
    <source>
        <dbReference type="EMBL" id="PIS31326.1"/>
    </source>
</evidence>
<dbReference type="AlphaFoldDB" id="A0A2H0Y3D1"/>
<comment type="caution">
    <text evidence="1">The sequence shown here is derived from an EMBL/GenBank/DDBJ whole genome shotgun (WGS) entry which is preliminary data.</text>
</comment>
<sequence length="110" mass="13027">MTNYHHKKLAQGRWFELTFFEQMANIGSEVNRAVNWQQKNKKDLLQSAAERALELADLTISDKRNIHRLRELTRLREVIADCFFGDNIYGSSPQNWHSYFFAFNYAARLN</sequence>
<name>A0A2H0Y3D1_UNCSA</name>